<dbReference type="AlphaFoldDB" id="A0AAE1B962"/>
<evidence type="ECO:0000256" key="1">
    <source>
        <dbReference type="SAM" id="MobiDB-lite"/>
    </source>
</evidence>
<reference evidence="2" key="1">
    <citation type="journal article" date="2023" name="G3 (Bethesda)">
        <title>A reference genome for the long-term kleptoplast-retaining sea slug Elysia crispata morphotype clarki.</title>
        <authorList>
            <person name="Eastman K.E."/>
            <person name="Pendleton A.L."/>
            <person name="Shaikh M.A."/>
            <person name="Suttiyut T."/>
            <person name="Ogas R."/>
            <person name="Tomko P."/>
            <person name="Gavelis G."/>
            <person name="Widhalm J.R."/>
            <person name="Wisecaver J.H."/>
        </authorList>
    </citation>
    <scope>NUCLEOTIDE SEQUENCE</scope>
    <source>
        <strain evidence="2">ECLA1</strain>
    </source>
</reference>
<accession>A0AAE1B962</accession>
<dbReference type="EMBL" id="JAWDGP010000392">
    <property type="protein sequence ID" value="KAK3800907.1"/>
    <property type="molecule type" value="Genomic_DNA"/>
</dbReference>
<feature type="compositionally biased region" description="Polar residues" evidence="1">
    <location>
        <begin position="12"/>
        <end position="28"/>
    </location>
</feature>
<gene>
    <name evidence="2" type="ORF">RRG08_060254</name>
</gene>
<organism evidence="2 3">
    <name type="scientific">Elysia crispata</name>
    <name type="common">lettuce slug</name>
    <dbReference type="NCBI Taxonomy" id="231223"/>
    <lineage>
        <taxon>Eukaryota</taxon>
        <taxon>Metazoa</taxon>
        <taxon>Spiralia</taxon>
        <taxon>Lophotrochozoa</taxon>
        <taxon>Mollusca</taxon>
        <taxon>Gastropoda</taxon>
        <taxon>Heterobranchia</taxon>
        <taxon>Euthyneura</taxon>
        <taxon>Panpulmonata</taxon>
        <taxon>Sacoglossa</taxon>
        <taxon>Placobranchoidea</taxon>
        <taxon>Plakobranchidae</taxon>
        <taxon>Elysia</taxon>
    </lineage>
</organism>
<dbReference type="Proteomes" id="UP001283361">
    <property type="component" value="Unassembled WGS sequence"/>
</dbReference>
<protein>
    <submittedName>
        <fullName evidence="2">Uncharacterized protein</fullName>
    </submittedName>
</protein>
<name>A0AAE1B962_9GAST</name>
<proteinExistence type="predicted"/>
<comment type="caution">
    <text evidence="2">The sequence shown here is derived from an EMBL/GenBank/DDBJ whole genome shotgun (WGS) entry which is preliminary data.</text>
</comment>
<evidence type="ECO:0000313" key="3">
    <source>
        <dbReference type="Proteomes" id="UP001283361"/>
    </source>
</evidence>
<evidence type="ECO:0000313" key="2">
    <source>
        <dbReference type="EMBL" id="KAK3800907.1"/>
    </source>
</evidence>
<keyword evidence="3" id="KW-1185">Reference proteome</keyword>
<sequence length="82" mass="9519">MEEMDDIIGEDPNSTQPIRKDNGSATSTHRILFHQEEDDAITSAENDNESRGKRIRRYRKKVWILLIRNESELKATSGGFLW</sequence>
<feature type="region of interest" description="Disordered" evidence="1">
    <location>
        <begin position="1"/>
        <end position="28"/>
    </location>
</feature>